<protein>
    <recommendedName>
        <fullName evidence="2">UPF0033 domain-containing protein</fullName>
    </recommendedName>
</protein>
<dbReference type="InterPro" id="IPR001455">
    <property type="entry name" value="TusA-like"/>
</dbReference>
<proteinExistence type="predicted"/>
<organism evidence="3">
    <name type="scientific">Desulfatirhabdium butyrativorans</name>
    <dbReference type="NCBI Taxonomy" id="340467"/>
    <lineage>
        <taxon>Bacteria</taxon>
        <taxon>Pseudomonadati</taxon>
        <taxon>Thermodesulfobacteriota</taxon>
        <taxon>Desulfobacteria</taxon>
        <taxon>Desulfobacterales</taxon>
        <taxon>Desulfatirhabdiaceae</taxon>
        <taxon>Desulfatirhabdium</taxon>
    </lineage>
</organism>
<feature type="compositionally biased region" description="Polar residues" evidence="1">
    <location>
        <begin position="63"/>
        <end position="76"/>
    </location>
</feature>
<name>A0A7C4MPZ1_9BACT</name>
<accession>A0A7C4MPZ1</accession>
<dbReference type="Gene3D" id="3.30.110.40">
    <property type="entry name" value="TusA-like domain"/>
    <property type="match status" value="1"/>
</dbReference>
<dbReference type="Pfam" id="PF01206">
    <property type="entry name" value="TusA"/>
    <property type="match status" value="1"/>
</dbReference>
<gene>
    <name evidence="3" type="ORF">ENS29_08935</name>
</gene>
<dbReference type="AlphaFoldDB" id="A0A7C4MPZ1"/>
<evidence type="ECO:0000256" key="1">
    <source>
        <dbReference type="SAM" id="MobiDB-lite"/>
    </source>
</evidence>
<dbReference type="SUPFAM" id="SSF64307">
    <property type="entry name" value="SirA-like"/>
    <property type="match status" value="1"/>
</dbReference>
<feature type="domain" description="UPF0033" evidence="2">
    <location>
        <begin position="173"/>
        <end position="236"/>
    </location>
</feature>
<evidence type="ECO:0000313" key="3">
    <source>
        <dbReference type="EMBL" id="HGU32967.1"/>
    </source>
</evidence>
<dbReference type="InterPro" id="IPR036868">
    <property type="entry name" value="TusA-like_sf"/>
</dbReference>
<comment type="caution">
    <text evidence="3">The sequence shown here is derived from an EMBL/GenBank/DDBJ whole genome shotgun (WGS) entry which is preliminary data.</text>
</comment>
<evidence type="ECO:0000259" key="2">
    <source>
        <dbReference type="Pfam" id="PF01206"/>
    </source>
</evidence>
<dbReference type="EMBL" id="DSUH01000210">
    <property type="protein sequence ID" value="HGU32967.1"/>
    <property type="molecule type" value="Genomic_DNA"/>
</dbReference>
<reference evidence="3" key="1">
    <citation type="journal article" date="2020" name="mSystems">
        <title>Genome- and Community-Level Interaction Insights into Carbon Utilization and Element Cycling Functions of Hydrothermarchaeota in Hydrothermal Sediment.</title>
        <authorList>
            <person name="Zhou Z."/>
            <person name="Liu Y."/>
            <person name="Xu W."/>
            <person name="Pan J."/>
            <person name="Luo Z.H."/>
            <person name="Li M."/>
        </authorList>
    </citation>
    <scope>NUCLEOTIDE SEQUENCE [LARGE SCALE GENOMIC DNA]</scope>
    <source>
        <strain evidence="3">SpSt-477</strain>
    </source>
</reference>
<feature type="region of interest" description="Disordered" evidence="1">
    <location>
        <begin position="57"/>
        <end position="78"/>
    </location>
</feature>
<sequence length="257" mass="28760">MPAQTPDGTDASRRAIGAADFHPLSVRRFAPAIKRLQRPTWLASKLAASPPLIRSAVRRKRTSSAQAPGSPVQTFPRQGLFERKESASSAGYAQTGNLFNSIDICKGRSFYQLYPFPASHSVSQPVLQLVTDRYLCILKLRAPNPELACYLLKQAAWYVIRGRTQSLNRKADYTLDVRGIIAPFSILKVSLAFQRLKPKQVMQVMGCDPEMQRDLLRVLPQASYSILSVETLSEEKDMTVLQLQKEPLPETNTRKDS</sequence>